<reference evidence="8" key="1">
    <citation type="submission" date="2022-05" db="EMBL/GenBank/DDBJ databases">
        <authorList>
            <person name="Pankratov T."/>
        </authorList>
    </citation>
    <scope>NUCLEOTIDE SEQUENCE</scope>
    <source>
        <strain evidence="8">BP6-180914</strain>
    </source>
</reference>
<dbReference type="SUPFAM" id="SSF56014">
    <property type="entry name" value="Nitrite and sulphite reductase 4Fe-4S domain-like"/>
    <property type="match status" value="2"/>
</dbReference>
<evidence type="ECO:0000313" key="8">
    <source>
        <dbReference type="EMBL" id="MCW6510647.1"/>
    </source>
</evidence>
<evidence type="ECO:0000256" key="3">
    <source>
        <dbReference type="ARBA" id="ARBA00022723"/>
    </source>
</evidence>
<protein>
    <submittedName>
        <fullName evidence="8">Precorrin-3B synthase</fullName>
        <ecNumber evidence="8">1.14.13.83</ecNumber>
    </submittedName>
</protein>
<dbReference type="GO" id="GO:0051539">
    <property type="term" value="F:4 iron, 4 sulfur cluster binding"/>
    <property type="evidence" value="ECO:0007669"/>
    <property type="project" value="UniProtKB-KW"/>
</dbReference>
<evidence type="ECO:0000259" key="7">
    <source>
        <dbReference type="Pfam" id="PF03460"/>
    </source>
</evidence>
<feature type="domain" description="Nitrite/Sulfite reductase ferredoxin-like" evidence="7">
    <location>
        <begin position="36"/>
        <end position="99"/>
    </location>
</feature>
<accession>A0AA41Z7F6</accession>
<evidence type="ECO:0000313" key="9">
    <source>
        <dbReference type="Proteomes" id="UP001165667"/>
    </source>
</evidence>
<dbReference type="EC" id="1.14.13.83" evidence="8"/>
<dbReference type="Proteomes" id="UP001165667">
    <property type="component" value="Unassembled WGS sequence"/>
</dbReference>
<evidence type="ECO:0000256" key="1">
    <source>
        <dbReference type="ARBA" id="ARBA00022485"/>
    </source>
</evidence>
<dbReference type="PANTHER" id="PTHR32439">
    <property type="entry name" value="FERREDOXIN--NITRITE REDUCTASE, CHLOROPLASTIC"/>
    <property type="match status" value="1"/>
</dbReference>
<evidence type="ECO:0000256" key="5">
    <source>
        <dbReference type="ARBA" id="ARBA00023004"/>
    </source>
</evidence>
<keyword evidence="2" id="KW-0349">Heme</keyword>
<keyword evidence="4 8" id="KW-0560">Oxidoreductase</keyword>
<evidence type="ECO:0000256" key="6">
    <source>
        <dbReference type="ARBA" id="ARBA00023014"/>
    </source>
</evidence>
<dbReference type="InterPro" id="IPR036136">
    <property type="entry name" value="Nit/Sulf_reduc_fer-like_dom_sf"/>
</dbReference>
<comment type="caution">
    <text evidence="8">The sequence shown here is derived from an EMBL/GenBank/DDBJ whole genome shotgun (WGS) entry which is preliminary data.</text>
</comment>
<dbReference type="InterPro" id="IPR045854">
    <property type="entry name" value="NO2/SO3_Rdtase_4Fe4S_sf"/>
</dbReference>
<evidence type="ECO:0000256" key="2">
    <source>
        <dbReference type="ARBA" id="ARBA00022617"/>
    </source>
</evidence>
<dbReference type="NCBIfam" id="TIGR02435">
    <property type="entry name" value="CobG"/>
    <property type="match status" value="1"/>
</dbReference>
<dbReference type="Gene3D" id="3.90.480.10">
    <property type="entry name" value="Sulfite Reductase Hemoprotein,Domain 2"/>
    <property type="match status" value="1"/>
</dbReference>
<dbReference type="GO" id="GO:0046872">
    <property type="term" value="F:metal ion binding"/>
    <property type="evidence" value="ECO:0007669"/>
    <property type="project" value="UniProtKB-KW"/>
</dbReference>
<evidence type="ECO:0000256" key="4">
    <source>
        <dbReference type="ARBA" id="ARBA00023002"/>
    </source>
</evidence>
<dbReference type="SUPFAM" id="SSF55124">
    <property type="entry name" value="Nitrite/Sulfite reductase N-terminal domain-like"/>
    <property type="match status" value="1"/>
</dbReference>
<proteinExistence type="predicted"/>
<sequence length="428" mass="44204">MPAQFDARHPGRYACDARVTGASSLRVGWCPGALRPMESGDGLLLRVKPRGGVLTLAQAEALAHLSLRYGNGHLDLTGRANLHLRGATADTLDALVEGFGKLGLLDASPDAEAVRNIVASPLAGLDPTCVDVTPMIAALETRLAQDAALHRLPPKWSFVLDGGGRFPLHGVAADVRFVFDRDGGLRVGLTGGSVCAWGSRDRIVDIAAALAGLVLAQDIPTRMRPLVDAQGAAAIFATVGLPLAGRASGPQIAVQPADILGPHMDAVPLFGIAPAFASLHADDLLRIVDIASRAGASDLRLTPWRVLLITGLVDPASFDGTSLIANPADPRLSIVTCAGAPACHRGSTATRVDAAALARRLGGATAVHVAGCSKGCAHPAPAPWTLVGQGGHYDLICDGSVKDMPVARGLSFNEAATWISRNVDTRGS</sequence>
<keyword evidence="6" id="KW-0411">Iron-sulfur</keyword>
<dbReference type="Pfam" id="PF03460">
    <property type="entry name" value="NIR_SIR_ferr"/>
    <property type="match status" value="1"/>
</dbReference>
<dbReference type="RefSeq" id="WP_282587025.1">
    <property type="nucleotide sequence ID" value="NZ_JAMOIM010000017.1"/>
</dbReference>
<keyword evidence="5" id="KW-0408">Iron</keyword>
<keyword evidence="3" id="KW-0479">Metal-binding</keyword>
<dbReference type="PANTHER" id="PTHR32439:SF9">
    <property type="entry name" value="BLR3264 PROTEIN"/>
    <property type="match status" value="1"/>
</dbReference>
<dbReference type="InterPro" id="IPR012798">
    <property type="entry name" value="Cbl_synth_CobG-like"/>
</dbReference>
<dbReference type="InterPro" id="IPR051329">
    <property type="entry name" value="NIR_SIR_4Fe-4S"/>
</dbReference>
<dbReference type="GO" id="GO:0043818">
    <property type="term" value="F:precorrin-3B synthase activity"/>
    <property type="evidence" value="ECO:0007669"/>
    <property type="project" value="UniProtKB-EC"/>
</dbReference>
<dbReference type="InterPro" id="IPR005117">
    <property type="entry name" value="NiRdtase/SiRdtase_haem-b_fer"/>
</dbReference>
<organism evidence="8 9">
    <name type="scientific">Lichenifustis flavocetrariae</name>
    <dbReference type="NCBI Taxonomy" id="2949735"/>
    <lineage>
        <taxon>Bacteria</taxon>
        <taxon>Pseudomonadati</taxon>
        <taxon>Pseudomonadota</taxon>
        <taxon>Alphaproteobacteria</taxon>
        <taxon>Hyphomicrobiales</taxon>
        <taxon>Lichenihabitantaceae</taxon>
        <taxon>Lichenifustis</taxon>
    </lineage>
</organism>
<dbReference type="Gene3D" id="3.30.413.10">
    <property type="entry name" value="Sulfite Reductase Hemoprotein, domain 1"/>
    <property type="match status" value="2"/>
</dbReference>
<gene>
    <name evidence="8" type="primary">cobG</name>
    <name evidence="8" type="ORF">M8523_21770</name>
</gene>
<keyword evidence="1" id="KW-0004">4Fe-4S</keyword>
<keyword evidence="9" id="KW-1185">Reference proteome</keyword>
<name>A0AA41Z7F6_9HYPH</name>
<dbReference type="AlphaFoldDB" id="A0AA41Z7F6"/>
<dbReference type="EMBL" id="JAMOIM010000017">
    <property type="protein sequence ID" value="MCW6510647.1"/>
    <property type="molecule type" value="Genomic_DNA"/>
</dbReference>